<sequence length="182" mass="20533">MLLFHQPYERMKVCDALKSVTFQKDDVIVKRGDKAENMYFVEKGEVRVMRANESGQVKEVSRIGRGGYFGELGLISKNPRAADVIATGKTVCAGNPFGRPPVYRFRLPSIRCCGKSHSLEKPVSSYFTIAEIIDANKISQKSPKKIKVNKINHRRHNHTKIGKHKFNVIQDAIQDAIHGQII</sequence>
<proteinExistence type="inferred from homology"/>
<dbReference type="AlphaFoldDB" id="A0A7J7JCX8"/>
<keyword evidence="2" id="KW-0116">cAMP-binding</keyword>
<dbReference type="InterPro" id="IPR018490">
    <property type="entry name" value="cNMP-bd_dom_sf"/>
</dbReference>
<evidence type="ECO:0000313" key="5">
    <source>
        <dbReference type="EMBL" id="KAF6023783.1"/>
    </source>
</evidence>
<dbReference type="InterPro" id="IPR018488">
    <property type="entry name" value="cNMP-bd_CS"/>
</dbReference>
<dbReference type="PANTHER" id="PTHR11635:SF152">
    <property type="entry name" value="CAMP-DEPENDENT PROTEIN KINASE TYPE I REGULATORY SUBUNIT-RELATED"/>
    <property type="match status" value="1"/>
</dbReference>
<dbReference type="Proteomes" id="UP000593567">
    <property type="component" value="Unassembled WGS sequence"/>
</dbReference>
<evidence type="ECO:0000259" key="4">
    <source>
        <dbReference type="PROSITE" id="PS50042"/>
    </source>
</evidence>
<reference evidence="5" key="1">
    <citation type="submission" date="2020-06" db="EMBL/GenBank/DDBJ databases">
        <title>Draft genome of Bugula neritina, a colonial animal packing powerful symbionts and potential medicines.</title>
        <authorList>
            <person name="Rayko M."/>
        </authorList>
    </citation>
    <scope>NUCLEOTIDE SEQUENCE [LARGE SCALE GENOMIC DNA]</scope>
    <source>
        <strain evidence="5">Kwan_BN1</strain>
    </source>
</reference>
<comment type="caution">
    <text evidence="5">The sequence shown here is derived from an EMBL/GenBank/DDBJ whole genome shotgun (WGS) entry which is preliminary data.</text>
</comment>
<dbReference type="InterPro" id="IPR050503">
    <property type="entry name" value="cAMP-dep_PK_reg_su-like"/>
</dbReference>
<dbReference type="InterPro" id="IPR014710">
    <property type="entry name" value="RmlC-like_jellyroll"/>
</dbReference>
<dbReference type="PRINTS" id="PR00103">
    <property type="entry name" value="CAMPKINASE"/>
</dbReference>
<dbReference type="GO" id="GO:0030552">
    <property type="term" value="F:cAMP binding"/>
    <property type="evidence" value="ECO:0007669"/>
    <property type="project" value="UniProtKB-KW"/>
</dbReference>
<accession>A0A7J7JCX8</accession>
<dbReference type="CDD" id="cd00038">
    <property type="entry name" value="CAP_ED"/>
    <property type="match status" value="1"/>
</dbReference>
<dbReference type="GO" id="GO:0005829">
    <property type="term" value="C:cytosol"/>
    <property type="evidence" value="ECO:0007669"/>
    <property type="project" value="TreeGrafter"/>
</dbReference>
<evidence type="ECO:0000313" key="6">
    <source>
        <dbReference type="Proteomes" id="UP000593567"/>
    </source>
</evidence>
<dbReference type="PROSITE" id="PS00888">
    <property type="entry name" value="CNMP_BINDING_1"/>
    <property type="match status" value="1"/>
</dbReference>
<dbReference type="OrthoDB" id="417078at2759"/>
<dbReference type="InterPro" id="IPR000595">
    <property type="entry name" value="cNMP-bd_dom"/>
</dbReference>
<dbReference type="EMBL" id="VXIV02002663">
    <property type="protein sequence ID" value="KAF6023783.1"/>
    <property type="molecule type" value="Genomic_DNA"/>
</dbReference>
<dbReference type="GO" id="GO:0034236">
    <property type="term" value="F:protein kinase A catalytic subunit binding"/>
    <property type="evidence" value="ECO:0007669"/>
    <property type="project" value="TreeGrafter"/>
</dbReference>
<keyword evidence="2" id="KW-0547">Nucleotide-binding</keyword>
<dbReference type="PROSITE" id="PS00889">
    <property type="entry name" value="CNMP_BINDING_2"/>
    <property type="match status" value="1"/>
</dbReference>
<keyword evidence="6" id="KW-1185">Reference proteome</keyword>
<dbReference type="SUPFAM" id="SSF51206">
    <property type="entry name" value="cAMP-binding domain-like"/>
    <property type="match status" value="1"/>
</dbReference>
<gene>
    <name evidence="5" type="ORF">EB796_017885</name>
</gene>
<evidence type="ECO:0000256" key="1">
    <source>
        <dbReference type="ARBA" id="ARBA00005753"/>
    </source>
</evidence>
<dbReference type="Gene3D" id="2.60.120.10">
    <property type="entry name" value="Jelly Rolls"/>
    <property type="match status" value="1"/>
</dbReference>
<dbReference type="GO" id="GO:0004862">
    <property type="term" value="F:cAMP-dependent protein kinase inhibitor activity"/>
    <property type="evidence" value="ECO:0007669"/>
    <property type="project" value="TreeGrafter"/>
</dbReference>
<evidence type="ECO:0000256" key="2">
    <source>
        <dbReference type="ARBA" id="ARBA00022566"/>
    </source>
</evidence>
<protein>
    <submittedName>
        <fullName evidence="5">PRKAR2B</fullName>
    </submittedName>
</protein>
<dbReference type="PANTHER" id="PTHR11635">
    <property type="entry name" value="CAMP-DEPENDENT PROTEIN KINASE REGULATORY CHAIN"/>
    <property type="match status" value="1"/>
</dbReference>
<dbReference type="GO" id="GO:0005952">
    <property type="term" value="C:cAMP-dependent protein kinase complex"/>
    <property type="evidence" value="ECO:0007669"/>
    <property type="project" value="InterPro"/>
</dbReference>
<comment type="similarity">
    <text evidence="1">Belongs to the cAMP-dependent kinase regulatory chain family.</text>
</comment>
<name>A0A7J7JCX8_BUGNE</name>
<keyword evidence="3" id="KW-0114">cAMP</keyword>
<dbReference type="PROSITE" id="PS50042">
    <property type="entry name" value="CNMP_BINDING_3"/>
    <property type="match status" value="1"/>
</dbReference>
<dbReference type="SMART" id="SM00100">
    <property type="entry name" value="cNMP"/>
    <property type="match status" value="1"/>
</dbReference>
<dbReference type="Pfam" id="PF00027">
    <property type="entry name" value="cNMP_binding"/>
    <property type="match status" value="1"/>
</dbReference>
<organism evidence="5 6">
    <name type="scientific">Bugula neritina</name>
    <name type="common">Brown bryozoan</name>
    <name type="synonym">Sertularia neritina</name>
    <dbReference type="NCBI Taxonomy" id="10212"/>
    <lineage>
        <taxon>Eukaryota</taxon>
        <taxon>Metazoa</taxon>
        <taxon>Spiralia</taxon>
        <taxon>Lophotrochozoa</taxon>
        <taxon>Bryozoa</taxon>
        <taxon>Gymnolaemata</taxon>
        <taxon>Cheilostomatida</taxon>
        <taxon>Flustrina</taxon>
        <taxon>Buguloidea</taxon>
        <taxon>Bugulidae</taxon>
        <taxon>Bugula</taxon>
    </lineage>
</organism>
<evidence type="ECO:0000256" key="3">
    <source>
        <dbReference type="ARBA" id="ARBA00023149"/>
    </source>
</evidence>
<feature type="domain" description="Cyclic nucleotide-binding" evidence="4">
    <location>
        <begin position="1"/>
        <end position="88"/>
    </location>
</feature>